<sequence length="300" mass="34914">MILFSTFVIASHQVSSGYPIIWRKSNHHLATQVVQAEVTVKLQNPCNIVDNLRTNVKNETTHFLHSYNFESCIREYIKHIIKPLRHFCPTNITDSEHTIHNISTDIFKTNSFSFDEARRLEREMLSQCSSSWLEKRNLIVYFLIDPSMLKNLPPKKDSSLESELIDPHFFFQFISSIFYVGCGLIDRPDSHFLQALNERMNPTNLDPSPKIQRIFSLMDRFIEPTIYHAQENLSKQESFMYEAIIIETISLKNLTNKTCGNNLKKLNMNTRQRKVLGTYLMCEIFKKYGSKFGLTVFAGN</sequence>
<gene>
    <name evidence="1" type="ORF">HUG17_6628</name>
</gene>
<name>A0A9D4P4V3_DERFA</name>
<dbReference type="Pfam" id="PF22945">
    <property type="entry name" value="LEM-3_GIY-YIG"/>
    <property type="match status" value="1"/>
</dbReference>
<organism evidence="1">
    <name type="scientific">Dermatophagoides farinae</name>
    <name type="common">American house dust mite</name>
    <dbReference type="NCBI Taxonomy" id="6954"/>
    <lineage>
        <taxon>Eukaryota</taxon>
        <taxon>Metazoa</taxon>
        <taxon>Ecdysozoa</taxon>
        <taxon>Arthropoda</taxon>
        <taxon>Chelicerata</taxon>
        <taxon>Arachnida</taxon>
        <taxon>Acari</taxon>
        <taxon>Acariformes</taxon>
        <taxon>Sarcoptiformes</taxon>
        <taxon>Astigmata</taxon>
        <taxon>Psoroptidia</taxon>
        <taxon>Analgoidea</taxon>
        <taxon>Pyroglyphidae</taxon>
        <taxon>Dermatophagoidinae</taxon>
        <taxon>Dermatophagoides</taxon>
    </lineage>
</organism>
<dbReference type="GO" id="GO:0004520">
    <property type="term" value="F:DNA endonuclease activity"/>
    <property type="evidence" value="ECO:0007669"/>
    <property type="project" value="TreeGrafter"/>
</dbReference>
<reference evidence="1" key="1">
    <citation type="submission" date="2020-06" db="EMBL/GenBank/DDBJ databases">
        <authorList>
            <person name="Ji K."/>
            <person name="Li J."/>
        </authorList>
    </citation>
    <scope>NUCLEOTIDE SEQUENCE</scope>
    <source>
        <strain evidence="1">JKM2019</strain>
        <tissue evidence="1">Whole body</tissue>
    </source>
</reference>
<dbReference type="InterPro" id="IPR034998">
    <property type="entry name" value="ANKLE1"/>
</dbReference>
<dbReference type="GO" id="GO:0000724">
    <property type="term" value="P:double-strand break repair via homologous recombination"/>
    <property type="evidence" value="ECO:0007669"/>
    <property type="project" value="TreeGrafter"/>
</dbReference>
<proteinExistence type="predicted"/>
<dbReference type="EMBL" id="SDOV01000002">
    <property type="protein sequence ID" value="KAH7644266.1"/>
    <property type="molecule type" value="Genomic_DNA"/>
</dbReference>
<dbReference type="PANTHER" id="PTHR46427">
    <property type="entry name" value="ANKYRIN REPEAT AND LEM DOMAIN-CONTAINING PROTEIN 1"/>
    <property type="match status" value="1"/>
</dbReference>
<evidence type="ECO:0000313" key="1">
    <source>
        <dbReference type="EMBL" id="KAH7644266.1"/>
    </source>
</evidence>
<protein>
    <submittedName>
        <fullName evidence="1">Uncharacterized protein</fullName>
    </submittedName>
</protein>
<comment type="caution">
    <text evidence="1">The sequence shown here is derived from an EMBL/GenBank/DDBJ whole genome shotgun (WGS) entry which is preliminary data.</text>
</comment>
<dbReference type="GO" id="GO:0000712">
    <property type="term" value="P:resolution of meiotic recombination intermediates"/>
    <property type="evidence" value="ECO:0007669"/>
    <property type="project" value="TreeGrafter"/>
</dbReference>
<reference evidence="1" key="2">
    <citation type="journal article" date="2021" name="World Allergy Organ. J.">
        <title>Chromosome-level assembly of Dermatophagoides farinae genome and transcriptome reveals two novel allergens Der f 37 and Der f 39.</title>
        <authorList>
            <person name="Chen J."/>
            <person name="Cai Z."/>
            <person name="Fan D."/>
            <person name="Hu J."/>
            <person name="Hou Y."/>
            <person name="He Y."/>
            <person name="Zhang Z."/>
            <person name="Zhao Z."/>
            <person name="Gao P."/>
            <person name="Hu W."/>
            <person name="Sun J."/>
            <person name="Li J."/>
            <person name="Ji K."/>
        </authorList>
    </citation>
    <scope>NUCLEOTIDE SEQUENCE</scope>
    <source>
        <strain evidence="1">JKM2019</strain>
    </source>
</reference>
<dbReference type="GO" id="GO:0005654">
    <property type="term" value="C:nucleoplasm"/>
    <property type="evidence" value="ECO:0007669"/>
    <property type="project" value="TreeGrafter"/>
</dbReference>
<dbReference type="Proteomes" id="UP000828236">
    <property type="component" value="Unassembled WGS sequence"/>
</dbReference>
<dbReference type="PANTHER" id="PTHR46427:SF1">
    <property type="entry name" value="ANKYRIN REPEAT AND LEM DOMAIN-CONTAINING PROTEIN 1"/>
    <property type="match status" value="1"/>
</dbReference>
<dbReference type="AlphaFoldDB" id="A0A9D4P4V3"/>
<dbReference type="GO" id="GO:0005737">
    <property type="term" value="C:cytoplasm"/>
    <property type="evidence" value="ECO:0007669"/>
    <property type="project" value="TreeGrafter"/>
</dbReference>
<accession>A0A9D4P4V3</accession>